<dbReference type="InterPro" id="IPR039426">
    <property type="entry name" value="TonB-dep_rcpt-like"/>
</dbReference>
<keyword evidence="5" id="KW-0812">Transmembrane</keyword>
<comment type="subcellular location">
    <subcellularLocation>
        <location evidence="1">Cell outer membrane</location>
        <topology evidence="1">Multi-pass membrane protein</topology>
    </subcellularLocation>
</comment>
<evidence type="ECO:0000256" key="11">
    <source>
        <dbReference type="ARBA" id="ARBA00023237"/>
    </source>
</evidence>
<dbReference type="PANTHER" id="PTHR32552">
    <property type="entry name" value="FERRICHROME IRON RECEPTOR-RELATED"/>
    <property type="match status" value="1"/>
</dbReference>
<keyword evidence="3" id="KW-1134">Transmembrane beta strand</keyword>
<dbReference type="EMBL" id="JAHXZN010000001">
    <property type="protein sequence ID" value="MBW6530636.1"/>
    <property type="molecule type" value="Genomic_DNA"/>
</dbReference>
<dbReference type="InterPro" id="IPR000531">
    <property type="entry name" value="Beta-barrel_TonB"/>
</dbReference>
<feature type="domain" description="TonB-dependent receptor plug" evidence="15">
    <location>
        <begin position="68"/>
        <end position="178"/>
    </location>
</feature>
<name>A0ABS7BM15_9SPHN</name>
<evidence type="ECO:0000256" key="9">
    <source>
        <dbReference type="ARBA" id="ARBA00023077"/>
    </source>
</evidence>
<keyword evidence="9 12" id="KW-0798">TonB box</keyword>
<feature type="domain" description="TonB-dependent receptor-like beta-barrel" evidence="14">
    <location>
        <begin position="299"/>
        <end position="788"/>
    </location>
</feature>
<dbReference type="Pfam" id="PF07715">
    <property type="entry name" value="Plug"/>
    <property type="match status" value="1"/>
</dbReference>
<keyword evidence="6 13" id="KW-0732">Signal</keyword>
<dbReference type="Gene3D" id="2.170.130.10">
    <property type="entry name" value="TonB-dependent receptor, plug domain"/>
    <property type="match status" value="1"/>
</dbReference>
<dbReference type="InterPro" id="IPR036942">
    <property type="entry name" value="Beta-barrel_TonB_sf"/>
</dbReference>
<evidence type="ECO:0000256" key="1">
    <source>
        <dbReference type="ARBA" id="ARBA00004571"/>
    </source>
</evidence>
<protein>
    <submittedName>
        <fullName evidence="16">TonB-dependent receptor</fullName>
    </submittedName>
</protein>
<evidence type="ECO:0000256" key="2">
    <source>
        <dbReference type="ARBA" id="ARBA00022448"/>
    </source>
</evidence>
<dbReference type="PANTHER" id="PTHR32552:SF89">
    <property type="entry name" value="CATECHOLATE SIDEROPHORE RECEPTOR FIU"/>
    <property type="match status" value="1"/>
</dbReference>
<comment type="similarity">
    <text evidence="12">Belongs to the TonB-dependent receptor family.</text>
</comment>
<keyword evidence="16" id="KW-0675">Receptor</keyword>
<comment type="caution">
    <text evidence="16">The sequence shown here is derived from an EMBL/GenBank/DDBJ whole genome shotgun (WGS) entry which is preliminary data.</text>
</comment>
<keyword evidence="8" id="KW-0406">Ion transport</keyword>
<feature type="signal peptide" evidence="13">
    <location>
        <begin position="1"/>
        <end position="22"/>
    </location>
</feature>
<evidence type="ECO:0000259" key="15">
    <source>
        <dbReference type="Pfam" id="PF07715"/>
    </source>
</evidence>
<dbReference type="SUPFAM" id="SSF56935">
    <property type="entry name" value="Porins"/>
    <property type="match status" value="1"/>
</dbReference>
<keyword evidence="17" id="KW-1185">Reference proteome</keyword>
<evidence type="ECO:0000256" key="7">
    <source>
        <dbReference type="ARBA" id="ARBA00023004"/>
    </source>
</evidence>
<organism evidence="16 17">
    <name type="scientific">Sphingomonas citri</name>
    <dbReference type="NCBI Taxonomy" id="2862499"/>
    <lineage>
        <taxon>Bacteria</taxon>
        <taxon>Pseudomonadati</taxon>
        <taxon>Pseudomonadota</taxon>
        <taxon>Alphaproteobacteria</taxon>
        <taxon>Sphingomonadales</taxon>
        <taxon>Sphingomonadaceae</taxon>
        <taxon>Sphingomonas</taxon>
    </lineage>
</organism>
<evidence type="ECO:0000256" key="5">
    <source>
        <dbReference type="ARBA" id="ARBA00022692"/>
    </source>
</evidence>
<evidence type="ECO:0000256" key="12">
    <source>
        <dbReference type="RuleBase" id="RU003357"/>
    </source>
</evidence>
<evidence type="ECO:0000256" key="3">
    <source>
        <dbReference type="ARBA" id="ARBA00022452"/>
    </source>
</evidence>
<evidence type="ECO:0000313" key="16">
    <source>
        <dbReference type="EMBL" id="MBW6530636.1"/>
    </source>
</evidence>
<dbReference type="InterPro" id="IPR012910">
    <property type="entry name" value="Plug_dom"/>
</dbReference>
<dbReference type="Gene3D" id="2.40.170.20">
    <property type="entry name" value="TonB-dependent receptor, beta-barrel domain"/>
    <property type="match status" value="1"/>
</dbReference>
<evidence type="ECO:0000256" key="10">
    <source>
        <dbReference type="ARBA" id="ARBA00023136"/>
    </source>
</evidence>
<feature type="chain" id="PRO_5045129041" evidence="13">
    <location>
        <begin position="23"/>
        <end position="824"/>
    </location>
</feature>
<sequence>MNRTMLLAGAAALALPVAPAAAQDSQIVRDGTGVAPATAAAPADPAPGTEADQAATDAATDVVVTGAVTRSVTQIGNVEIQKILPGISPLKALQTLPGVTYLTADPWGNNEQNISLFIHGFNAQQLGYTLDGVPLGDQQYGNYNGLSPQRAIISENVGRVTLASGAGDLGTASTSNLGGTIDTFSSDPRADFGLTAAQTVGSYQATRSYLRLDSGDIGQNTRLYVSGVRQRARAWDFNGYQNGWQGNAKLVHDDSHGKLTAYFAYSDKTEPNEDATVVAANQAFQPYIRPFLYSDLANTLKYFNNQYAYNGAPSYAAAGSNYSNYYGGALRTDYLGYAKYDWRATDRVTWSNQVYFHHNDGVGIIAGPITAAGLPLLFSYYYPGAAGSSPTSPTNLARLSTIFGNSGLATRTTEYRIDRYGGLSTLKIELGNHQIELGGWYERQSSSSYRRWYAFDINDPSSVYRRPNSYADPLITQYGSEVRVEEIQTHIQDAWQVVPTLLVQAGFKSTFQKARQAVPVQPIPGSFTGSRELPVGRLNTDEWFLPQAGVLWDVTASEQVFVNAQKNIRQFQTSAAAGLSPFALGSQTLFEAFKDQTKPETSWTYEGGVRTRRALALGPITGFEGQISYYHVDFSNRLLGVSPTQTISAVASGATILANVGSVTTDGVDVAGTLRFGDTVSLYNAVSYNNSRYDNDYTVGAAQTVVPTAGKKVPGSPEWLNKTVATLRTDGVELQLIGDYIGKRYATYTNDLSVKGYFTLSGRVGFDMPLSGEGLAKKLGVSLNVTNITDQRGASTISIGAASGTYNFFPVAPRQVFATITAGF</sequence>
<reference evidence="16 17" key="1">
    <citation type="submission" date="2021-07" db="EMBL/GenBank/DDBJ databases">
        <title>Sphingomonas sp.</title>
        <authorList>
            <person name="Feng G."/>
            <person name="Li J."/>
            <person name="Pan M."/>
        </authorList>
    </citation>
    <scope>NUCLEOTIDE SEQUENCE [LARGE SCALE GENOMIC DNA]</scope>
    <source>
        <strain evidence="16 17">RRHST34</strain>
    </source>
</reference>
<evidence type="ECO:0000259" key="14">
    <source>
        <dbReference type="Pfam" id="PF00593"/>
    </source>
</evidence>
<evidence type="ECO:0000256" key="6">
    <source>
        <dbReference type="ARBA" id="ARBA00022729"/>
    </source>
</evidence>
<evidence type="ECO:0000313" key="17">
    <source>
        <dbReference type="Proteomes" id="UP000759103"/>
    </source>
</evidence>
<keyword evidence="10 12" id="KW-0472">Membrane</keyword>
<keyword evidence="11" id="KW-0998">Cell outer membrane</keyword>
<evidence type="ECO:0000256" key="13">
    <source>
        <dbReference type="SAM" id="SignalP"/>
    </source>
</evidence>
<evidence type="ECO:0000256" key="4">
    <source>
        <dbReference type="ARBA" id="ARBA00022496"/>
    </source>
</evidence>
<dbReference type="Pfam" id="PF00593">
    <property type="entry name" value="TonB_dep_Rec_b-barrel"/>
    <property type="match status" value="1"/>
</dbReference>
<dbReference type="Proteomes" id="UP000759103">
    <property type="component" value="Unassembled WGS sequence"/>
</dbReference>
<accession>A0ABS7BM15</accession>
<evidence type="ECO:0000256" key="8">
    <source>
        <dbReference type="ARBA" id="ARBA00023065"/>
    </source>
</evidence>
<proteinExistence type="inferred from homology"/>
<gene>
    <name evidence="16" type="ORF">KZ820_07795</name>
</gene>
<keyword evidence="7" id="KW-0408">Iron</keyword>
<keyword evidence="4" id="KW-0410">Iron transport</keyword>
<keyword evidence="2" id="KW-0813">Transport</keyword>
<dbReference type="InterPro" id="IPR037066">
    <property type="entry name" value="Plug_dom_sf"/>
</dbReference>
<dbReference type="RefSeq" id="WP_219747961.1">
    <property type="nucleotide sequence ID" value="NZ_JAHXZN010000001.1"/>
</dbReference>